<proteinExistence type="inferred from homology"/>
<evidence type="ECO:0000256" key="1">
    <source>
        <dbReference type="ARBA" id="ARBA00004651"/>
    </source>
</evidence>
<keyword evidence="3" id="KW-1003">Cell membrane</keyword>
<comment type="caution">
    <text evidence="9">The sequence shown here is derived from an EMBL/GenBank/DDBJ whole genome shotgun (WGS) entry which is preliminary data.</text>
</comment>
<dbReference type="Proteomes" id="UP001549321">
    <property type="component" value="Unassembled WGS sequence"/>
</dbReference>
<evidence type="ECO:0000259" key="8">
    <source>
        <dbReference type="Pfam" id="PF04039"/>
    </source>
</evidence>
<evidence type="ECO:0000256" key="7">
    <source>
        <dbReference type="SAM" id="Phobius"/>
    </source>
</evidence>
<dbReference type="PANTHER" id="PTHR33932:SF4">
    <property type="entry name" value="NA(+)_H(+) ANTIPORTER SUBUNIT B"/>
    <property type="match status" value="1"/>
</dbReference>
<comment type="similarity">
    <text evidence="2">Belongs to the CPA3 antiporters (TC 2.A.63) subunit B family.</text>
</comment>
<reference evidence="9 10" key="1">
    <citation type="submission" date="2024-06" db="EMBL/GenBank/DDBJ databases">
        <title>Sorghum-associated microbial communities from plants grown in Nebraska, USA.</title>
        <authorList>
            <person name="Schachtman D."/>
        </authorList>
    </citation>
    <scope>NUCLEOTIDE SEQUENCE [LARGE SCALE GENOMIC DNA]</scope>
    <source>
        <strain evidence="9 10">3207</strain>
    </source>
</reference>
<sequence length="139" mass="14880">MRLDVVLRVATKFMLAPLLLFALYVQFHGDYGPGGGFQAGVIAAAAIILYGLINGLGPAQKIVPVGLLEVLIPGGVLIYVAVGVAGMLLGDNFLDYNHLAHDSIHGQEWGVFLVEVGVFLTVFSTMIAIYYAFAGRRRS</sequence>
<organism evidence="9 10">
    <name type="scientific">Kaistia defluvii</name>
    <dbReference type="NCBI Taxonomy" id="410841"/>
    <lineage>
        <taxon>Bacteria</taxon>
        <taxon>Pseudomonadati</taxon>
        <taxon>Pseudomonadota</taxon>
        <taxon>Alphaproteobacteria</taxon>
        <taxon>Hyphomicrobiales</taxon>
        <taxon>Kaistiaceae</taxon>
        <taxon>Kaistia</taxon>
    </lineage>
</organism>
<feature type="transmembrane region" description="Helical" evidence="7">
    <location>
        <begin position="65"/>
        <end position="89"/>
    </location>
</feature>
<accession>A0ABV2QTJ9</accession>
<evidence type="ECO:0000256" key="5">
    <source>
        <dbReference type="ARBA" id="ARBA00022989"/>
    </source>
</evidence>
<evidence type="ECO:0000256" key="2">
    <source>
        <dbReference type="ARBA" id="ARBA00009425"/>
    </source>
</evidence>
<evidence type="ECO:0000256" key="6">
    <source>
        <dbReference type="ARBA" id="ARBA00023136"/>
    </source>
</evidence>
<keyword evidence="4 7" id="KW-0812">Transmembrane</keyword>
<dbReference type="RefSeq" id="WP_354548081.1">
    <property type="nucleotide sequence ID" value="NZ_JBEPSM010000001.1"/>
</dbReference>
<keyword evidence="6 7" id="KW-0472">Membrane</keyword>
<comment type="subcellular location">
    <subcellularLocation>
        <location evidence="1">Cell membrane</location>
        <topology evidence="1">Multi-pass membrane protein</topology>
    </subcellularLocation>
</comment>
<dbReference type="InterPro" id="IPR050622">
    <property type="entry name" value="CPA3_antiporter_subunitB"/>
</dbReference>
<keyword evidence="10" id="KW-1185">Reference proteome</keyword>
<gene>
    <name evidence="9" type="ORF">ABIE08_000213</name>
</gene>
<evidence type="ECO:0000313" key="9">
    <source>
        <dbReference type="EMBL" id="MET4632300.1"/>
    </source>
</evidence>
<dbReference type="Pfam" id="PF04039">
    <property type="entry name" value="MnhB"/>
    <property type="match status" value="1"/>
</dbReference>
<name>A0ABV2QTJ9_9HYPH</name>
<protein>
    <submittedName>
        <fullName evidence="9">Multicomponent Na+:H+ antiporter subunit B</fullName>
    </submittedName>
</protein>
<dbReference type="NCBIfam" id="NF009162">
    <property type="entry name" value="PRK12508.1"/>
    <property type="match status" value="1"/>
</dbReference>
<dbReference type="EMBL" id="JBEPSM010000001">
    <property type="protein sequence ID" value="MET4632300.1"/>
    <property type="molecule type" value="Genomic_DNA"/>
</dbReference>
<feature type="transmembrane region" description="Helical" evidence="7">
    <location>
        <begin position="35"/>
        <end position="53"/>
    </location>
</feature>
<feature type="transmembrane region" description="Helical" evidence="7">
    <location>
        <begin position="12"/>
        <end position="29"/>
    </location>
</feature>
<evidence type="ECO:0000313" key="10">
    <source>
        <dbReference type="Proteomes" id="UP001549321"/>
    </source>
</evidence>
<dbReference type="InterPro" id="IPR007182">
    <property type="entry name" value="MnhB"/>
</dbReference>
<feature type="transmembrane region" description="Helical" evidence="7">
    <location>
        <begin position="109"/>
        <end position="133"/>
    </location>
</feature>
<dbReference type="PANTHER" id="PTHR33932">
    <property type="entry name" value="NA(+)/H(+) ANTIPORTER SUBUNIT B"/>
    <property type="match status" value="1"/>
</dbReference>
<evidence type="ECO:0000256" key="3">
    <source>
        <dbReference type="ARBA" id="ARBA00022475"/>
    </source>
</evidence>
<evidence type="ECO:0000256" key="4">
    <source>
        <dbReference type="ARBA" id="ARBA00022692"/>
    </source>
</evidence>
<feature type="domain" description="Na+/H+ antiporter MnhB subunit-related protein" evidence="8">
    <location>
        <begin position="6"/>
        <end position="127"/>
    </location>
</feature>
<keyword evidence="5 7" id="KW-1133">Transmembrane helix</keyword>